<dbReference type="EMBL" id="SRLE01000016">
    <property type="protein sequence ID" value="TGD71072.1"/>
    <property type="molecule type" value="Genomic_DNA"/>
</dbReference>
<dbReference type="Gene3D" id="3.40.1410.10">
    <property type="entry name" value="Chorismate lyase-like"/>
    <property type="match status" value="1"/>
</dbReference>
<sequence>MSGSRQTQSDAETTPAQPGAGTESKRPLYLQVAGTLREEIVSGVYPVGSKLPTEDGLCERFSVSRYTVREALRLLREDGLVASRKRAGTVVIPPRVSGSDIQQVMSINDLLALGTDTRFRIDAIHTVTIDTELAAHTGLEPGEQWLRVEGFRFNEGENAPASRTEHFINRKYAAVGRLLQRHEGPIFPLIEDLFGINIVRVEQQISAAILPPPLAAVLEVEEGSAALEIRRTYTTADASVAQITINIHPGTRFQHSMSMRRVRN</sequence>
<keyword evidence="7" id="KW-1185">Reference proteome</keyword>
<feature type="domain" description="HTH gntR-type" evidence="5">
    <location>
        <begin position="26"/>
        <end position="94"/>
    </location>
</feature>
<protein>
    <submittedName>
        <fullName evidence="6">GntR family transcriptional regulator</fullName>
    </submittedName>
</protein>
<dbReference type="RefSeq" id="WP_135446395.1">
    <property type="nucleotide sequence ID" value="NZ_SRLE01000016.1"/>
</dbReference>
<dbReference type="InterPro" id="IPR036388">
    <property type="entry name" value="WH-like_DNA-bd_sf"/>
</dbReference>
<name>A0A4Z0LUS9_9GAMM</name>
<gene>
    <name evidence="6" type="ORF">E4634_19695</name>
</gene>
<dbReference type="InterPro" id="IPR028978">
    <property type="entry name" value="Chorismate_lyase_/UTRA_dom_sf"/>
</dbReference>
<dbReference type="Pfam" id="PF07702">
    <property type="entry name" value="UTRA"/>
    <property type="match status" value="1"/>
</dbReference>
<comment type="caution">
    <text evidence="6">The sequence shown here is derived from an EMBL/GenBank/DDBJ whole genome shotgun (WGS) entry which is preliminary data.</text>
</comment>
<feature type="compositionally biased region" description="Polar residues" evidence="4">
    <location>
        <begin position="1"/>
        <end position="16"/>
    </location>
</feature>
<feature type="region of interest" description="Disordered" evidence="4">
    <location>
        <begin position="1"/>
        <end position="25"/>
    </location>
</feature>
<keyword evidence="3" id="KW-0804">Transcription</keyword>
<evidence type="ECO:0000256" key="2">
    <source>
        <dbReference type="ARBA" id="ARBA00023125"/>
    </source>
</evidence>
<dbReference type="GO" id="GO:0003677">
    <property type="term" value="F:DNA binding"/>
    <property type="evidence" value="ECO:0007669"/>
    <property type="project" value="UniProtKB-KW"/>
</dbReference>
<evidence type="ECO:0000256" key="4">
    <source>
        <dbReference type="SAM" id="MobiDB-lite"/>
    </source>
</evidence>
<dbReference type="OrthoDB" id="5450856at2"/>
<evidence type="ECO:0000256" key="3">
    <source>
        <dbReference type="ARBA" id="ARBA00023163"/>
    </source>
</evidence>
<dbReference type="SMART" id="SM00345">
    <property type="entry name" value="HTH_GNTR"/>
    <property type="match status" value="1"/>
</dbReference>
<dbReference type="GO" id="GO:0045892">
    <property type="term" value="P:negative regulation of DNA-templated transcription"/>
    <property type="evidence" value="ECO:0007669"/>
    <property type="project" value="TreeGrafter"/>
</dbReference>
<accession>A0A4Z0LUS9</accession>
<organism evidence="6 7">
    <name type="scientific">Mangrovimicrobium sediminis</name>
    <dbReference type="NCBI Taxonomy" id="2562682"/>
    <lineage>
        <taxon>Bacteria</taxon>
        <taxon>Pseudomonadati</taxon>
        <taxon>Pseudomonadota</taxon>
        <taxon>Gammaproteobacteria</taxon>
        <taxon>Cellvibrionales</taxon>
        <taxon>Halieaceae</taxon>
        <taxon>Mangrovimicrobium</taxon>
    </lineage>
</organism>
<dbReference type="Gene3D" id="1.10.10.10">
    <property type="entry name" value="Winged helix-like DNA-binding domain superfamily/Winged helix DNA-binding domain"/>
    <property type="match status" value="1"/>
</dbReference>
<dbReference type="PANTHER" id="PTHR44846">
    <property type="entry name" value="MANNOSYL-D-GLYCERATE TRANSPORT/METABOLISM SYSTEM REPRESSOR MNGR-RELATED"/>
    <property type="match status" value="1"/>
</dbReference>
<dbReference type="PRINTS" id="PR00035">
    <property type="entry name" value="HTHGNTR"/>
</dbReference>
<dbReference type="Pfam" id="PF00392">
    <property type="entry name" value="GntR"/>
    <property type="match status" value="1"/>
</dbReference>
<reference evidence="6 7" key="1">
    <citation type="submission" date="2019-04" db="EMBL/GenBank/DDBJ databases">
        <title>Taxonomy of novel Haliea sp. from mangrove soil of West Coast of India.</title>
        <authorList>
            <person name="Verma A."/>
            <person name="Kumar P."/>
            <person name="Krishnamurthi S."/>
        </authorList>
    </citation>
    <scope>NUCLEOTIDE SEQUENCE [LARGE SCALE GENOMIC DNA]</scope>
    <source>
        <strain evidence="6 7">SAOS-164</strain>
    </source>
</reference>
<dbReference type="SMART" id="SM00866">
    <property type="entry name" value="UTRA"/>
    <property type="match status" value="1"/>
</dbReference>
<dbReference type="GO" id="GO:0003700">
    <property type="term" value="F:DNA-binding transcription factor activity"/>
    <property type="evidence" value="ECO:0007669"/>
    <property type="project" value="InterPro"/>
</dbReference>
<dbReference type="InterPro" id="IPR050679">
    <property type="entry name" value="Bact_HTH_transcr_reg"/>
</dbReference>
<dbReference type="AlphaFoldDB" id="A0A4Z0LUS9"/>
<evidence type="ECO:0000313" key="7">
    <source>
        <dbReference type="Proteomes" id="UP000298050"/>
    </source>
</evidence>
<dbReference type="SUPFAM" id="SSF64288">
    <property type="entry name" value="Chorismate lyase-like"/>
    <property type="match status" value="1"/>
</dbReference>
<dbReference type="Proteomes" id="UP000298050">
    <property type="component" value="Unassembled WGS sequence"/>
</dbReference>
<keyword evidence="1" id="KW-0805">Transcription regulation</keyword>
<evidence type="ECO:0000259" key="5">
    <source>
        <dbReference type="PROSITE" id="PS50949"/>
    </source>
</evidence>
<evidence type="ECO:0000256" key="1">
    <source>
        <dbReference type="ARBA" id="ARBA00023015"/>
    </source>
</evidence>
<proteinExistence type="predicted"/>
<dbReference type="InterPro" id="IPR000524">
    <property type="entry name" value="Tscrpt_reg_HTH_GntR"/>
</dbReference>
<dbReference type="CDD" id="cd07377">
    <property type="entry name" value="WHTH_GntR"/>
    <property type="match status" value="1"/>
</dbReference>
<dbReference type="InterPro" id="IPR011663">
    <property type="entry name" value="UTRA"/>
</dbReference>
<dbReference type="SUPFAM" id="SSF46785">
    <property type="entry name" value="Winged helix' DNA-binding domain"/>
    <property type="match status" value="1"/>
</dbReference>
<dbReference type="PANTHER" id="PTHR44846:SF1">
    <property type="entry name" value="MANNOSYL-D-GLYCERATE TRANSPORT_METABOLISM SYSTEM REPRESSOR MNGR-RELATED"/>
    <property type="match status" value="1"/>
</dbReference>
<dbReference type="PROSITE" id="PS50949">
    <property type="entry name" value="HTH_GNTR"/>
    <property type="match status" value="1"/>
</dbReference>
<keyword evidence="2" id="KW-0238">DNA-binding</keyword>
<dbReference type="InterPro" id="IPR036390">
    <property type="entry name" value="WH_DNA-bd_sf"/>
</dbReference>
<evidence type="ECO:0000313" key="6">
    <source>
        <dbReference type="EMBL" id="TGD71072.1"/>
    </source>
</evidence>